<evidence type="ECO:0000313" key="2">
    <source>
        <dbReference type="Proteomes" id="UP000635606"/>
    </source>
</evidence>
<reference evidence="1" key="1">
    <citation type="submission" date="2021-01" db="EMBL/GenBank/DDBJ databases">
        <title>Whole genome shotgun sequence of Virgisporangium ochraceum NBRC 16418.</title>
        <authorList>
            <person name="Komaki H."/>
            <person name="Tamura T."/>
        </authorList>
    </citation>
    <scope>NUCLEOTIDE SEQUENCE</scope>
    <source>
        <strain evidence="1">NBRC 16418</strain>
    </source>
</reference>
<accession>A0A8J4EB34</accession>
<dbReference type="RefSeq" id="WP_203927988.1">
    <property type="nucleotide sequence ID" value="NZ_BOPH01000035.1"/>
</dbReference>
<evidence type="ECO:0000313" key="1">
    <source>
        <dbReference type="EMBL" id="GIJ68038.1"/>
    </source>
</evidence>
<protein>
    <submittedName>
        <fullName evidence="1">Uncharacterized protein</fullName>
    </submittedName>
</protein>
<dbReference type="AlphaFoldDB" id="A0A8J4EB34"/>
<dbReference type="Proteomes" id="UP000635606">
    <property type="component" value="Unassembled WGS sequence"/>
</dbReference>
<keyword evidence="2" id="KW-1185">Reference proteome</keyword>
<proteinExistence type="predicted"/>
<comment type="caution">
    <text evidence="1">The sequence shown here is derived from an EMBL/GenBank/DDBJ whole genome shotgun (WGS) entry which is preliminary data.</text>
</comment>
<organism evidence="1 2">
    <name type="scientific">Virgisporangium ochraceum</name>
    <dbReference type="NCBI Taxonomy" id="65505"/>
    <lineage>
        <taxon>Bacteria</taxon>
        <taxon>Bacillati</taxon>
        <taxon>Actinomycetota</taxon>
        <taxon>Actinomycetes</taxon>
        <taxon>Micromonosporales</taxon>
        <taxon>Micromonosporaceae</taxon>
        <taxon>Virgisporangium</taxon>
    </lineage>
</organism>
<name>A0A8J4EB34_9ACTN</name>
<sequence length="311" mass="34716">MTTSKADEITRLCEEWIKAASLPTGGSQISYQTEQFRLMSNGIYFHELTFDELRVAILGLTKTLLLPGMNTVVVNDHYFLWAWCAELLAGAGTNYFSHTEFELKQLSIVCNRSALSGAVSPDRRERYADLLQDWQMGALLRDSHLILAYLSFPLLEGVLKKECSTYVSPSGEIQKNFEIEQSDGSLRKYRTGKRCSSLRDLLVLLNNEIADNNLQSDLDSLRRHLSSLASSGEDGFDLLYRWRNSSMHGSTSFPTIGGTLLAIVSLICLHSMSGGYEAARERAVARASRQRSALASGLNAGTPWSFYPPYF</sequence>
<dbReference type="EMBL" id="BOPH01000035">
    <property type="protein sequence ID" value="GIJ68038.1"/>
    <property type="molecule type" value="Genomic_DNA"/>
</dbReference>
<gene>
    <name evidence="1" type="ORF">Voc01_029550</name>
</gene>